<feature type="region of interest" description="Disordered" evidence="1">
    <location>
        <begin position="208"/>
        <end position="242"/>
    </location>
</feature>
<dbReference type="Proteomes" id="UP001063166">
    <property type="component" value="Unassembled WGS sequence"/>
</dbReference>
<evidence type="ECO:0000313" key="3">
    <source>
        <dbReference type="EMBL" id="GLB34538.1"/>
    </source>
</evidence>
<protein>
    <submittedName>
        <fullName evidence="3">Uncharacterized protein</fullName>
    </submittedName>
</protein>
<keyword evidence="2" id="KW-0472">Membrane</keyword>
<dbReference type="EMBL" id="BRPK01000002">
    <property type="protein sequence ID" value="GLB34538.1"/>
    <property type="molecule type" value="Genomic_DNA"/>
</dbReference>
<evidence type="ECO:0000256" key="2">
    <source>
        <dbReference type="SAM" id="Phobius"/>
    </source>
</evidence>
<comment type="caution">
    <text evidence="3">The sequence shown here is derived from an EMBL/GenBank/DDBJ whole genome shotgun (WGS) entry which is preliminary data.</text>
</comment>
<accession>A0A9P3UIK8</accession>
<evidence type="ECO:0000313" key="4">
    <source>
        <dbReference type="Proteomes" id="UP001063166"/>
    </source>
</evidence>
<keyword evidence="2" id="KW-0812">Transmembrane</keyword>
<evidence type="ECO:0000256" key="1">
    <source>
        <dbReference type="SAM" id="MobiDB-lite"/>
    </source>
</evidence>
<sequence length="301" mass="31669">MLISQWTRSTLFRHGQVEDFPARSPSSGCFCRSPLTSMSQPDPFGFKAQCGPWDDTQLMTNTFANAVDAKFTFRCCGGLGCADQTGPTFQSCSDTSFRLGNYNFFTFCIGGIGEQHACAGTHCQQISWVNTAKSSPCAQPLLDFMKIQPSGAQYACCDATSCTPGTDYACAGSRSLQLCVTDGGGAECVNPANNAICSGNYTSVTVVPPGPSSTSSTGLSPTSPINYASTTQSRSVSSDTSSLLPSSSAAHSRLSASDVATVIGSTIGGVTSILGVGLAIWKYKKEKKKKAEPDEKFGERF</sequence>
<organism evidence="3 4">
    <name type="scientific">Lyophyllum shimeji</name>
    <name type="common">Hon-shimeji</name>
    <name type="synonym">Tricholoma shimeji</name>
    <dbReference type="NCBI Taxonomy" id="47721"/>
    <lineage>
        <taxon>Eukaryota</taxon>
        <taxon>Fungi</taxon>
        <taxon>Dikarya</taxon>
        <taxon>Basidiomycota</taxon>
        <taxon>Agaricomycotina</taxon>
        <taxon>Agaricomycetes</taxon>
        <taxon>Agaricomycetidae</taxon>
        <taxon>Agaricales</taxon>
        <taxon>Tricholomatineae</taxon>
        <taxon>Lyophyllaceae</taxon>
        <taxon>Lyophyllum</taxon>
    </lineage>
</organism>
<dbReference type="OrthoDB" id="2881178at2759"/>
<reference evidence="3" key="1">
    <citation type="submission" date="2022-07" db="EMBL/GenBank/DDBJ databases">
        <title>The genome of Lyophyllum shimeji provides insight into the initial evolution of ectomycorrhizal fungal genome.</title>
        <authorList>
            <person name="Kobayashi Y."/>
            <person name="Shibata T."/>
            <person name="Hirakawa H."/>
            <person name="Shigenobu S."/>
            <person name="Nishiyama T."/>
            <person name="Yamada A."/>
            <person name="Hasebe M."/>
            <person name="Kawaguchi M."/>
        </authorList>
    </citation>
    <scope>NUCLEOTIDE SEQUENCE</scope>
    <source>
        <strain evidence="3">AT787</strain>
    </source>
</reference>
<name>A0A9P3UIK8_LYOSH</name>
<dbReference type="AlphaFoldDB" id="A0A9P3UIK8"/>
<proteinExistence type="predicted"/>
<keyword evidence="4" id="KW-1185">Reference proteome</keyword>
<feature type="transmembrane region" description="Helical" evidence="2">
    <location>
        <begin position="259"/>
        <end position="281"/>
    </location>
</feature>
<gene>
    <name evidence="3" type="ORF">LshimejAT787_0201030</name>
</gene>
<keyword evidence="2" id="KW-1133">Transmembrane helix</keyword>